<keyword evidence="2" id="KW-1185">Reference proteome</keyword>
<evidence type="ECO:0000313" key="2">
    <source>
        <dbReference type="Proteomes" id="UP000248423"/>
    </source>
</evidence>
<gene>
    <name evidence="1" type="ORF">BO78DRAFT_438756</name>
</gene>
<organism evidence="1 2">
    <name type="scientific">Aspergillus sclerotiicarbonarius (strain CBS 121057 / IBT 28362)</name>
    <dbReference type="NCBI Taxonomy" id="1448318"/>
    <lineage>
        <taxon>Eukaryota</taxon>
        <taxon>Fungi</taxon>
        <taxon>Dikarya</taxon>
        <taxon>Ascomycota</taxon>
        <taxon>Pezizomycotina</taxon>
        <taxon>Eurotiomycetes</taxon>
        <taxon>Eurotiomycetidae</taxon>
        <taxon>Eurotiales</taxon>
        <taxon>Aspergillaceae</taxon>
        <taxon>Aspergillus</taxon>
        <taxon>Aspergillus subgen. Circumdati</taxon>
    </lineage>
</organism>
<dbReference type="OrthoDB" id="4502630at2759"/>
<dbReference type="EMBL" id="KZ826328">
    <property type="protein sequence ID" value="PYI09273.1"/>
    <property type="molecule type" value="Genomic_DNA"/>
</dbReference>
<sequence>MSDVNLTTFLGNRRWNLISHLDGYCVQEDFDSINSSLPRSLQSQFLPHLVATYLFKDCVDRFFTNPFWYVVPRPGIKEGDGEAACFGTQLYELYQNILATNAKDAHLWRLWTTRFCHPATVFGVEMISHRISTVKSICKDVLKQELLQSLLSDPDISAASHGLSWLHRIYNDFAEISVKMSAYLSYVHLDGHRVLVIEHPAVYICGGRKDPNERRLQKKAVVYVEDRDGSSSS</sequence>
<dbReference type="Proteomes" id="UP000248423">
    <property type="component" value="Unassembled WGS sequence"/>
</dbReference>
<accession>A0A319FLA8</accession>
<name>A0A319FLA8_ASPSB</name>
<reference evidence="1 2" key="1">
    <citation type="submission" date="2018-02" db="EMBL/GenBank/DDBJ databases">
        <title>The genomes of Aspergillus section Nigri reveals drivers in fungal speciation.</title>
        <authorList>
            <consortium name="DOE Joint Genome Institute"/>
            <person name="Vesth T.C."/>
            <person name="Nybo J."/>
            <person name="Theobald S."/>
            <person name="Brandl J."/>
            <person name="Frisvad J.C."/>
            <person name="Nielsen K.F."/>
            <person name="Lyhne E.K."/>
            <person name="Kogle M.E."/>
            <person name="Kuo A."/>
            <person name="Riley R."/>
            <person name="Clum A."/>
            <person name="Nolan M."/>
            <person name="Lipzen A."/>
            <person name="Salamov A."/>
            <person name="Henrissat B."/>
            <person name="Wiebenga A."/>
            <person name="De vries R.P."/>
            <person name="Grigoriev I.V."/>
            <person name="Mortensen U.H."/>
            <person name="Andersen M.R."/>
            <person name="Baker S.E."/>
        </authorList>
    </citation>
    <scope>NUCLEOTIDE SEQUENCE [LARGE SCALE GENOMIC DNA]</scope>
    <source>
        <strain evidence="1 2">CBS 121057</strain>
    </source>
</reference>
<dbReference type="AlphaFoldDB" id="A0A319FLA8"/>
<dbReference type="VEuPathDB" id="FungiDB:BO78DRAFT_438756"/>
<proteinExistence type="predicted"/>
<protein>
    <submittedName>
        <fullName evidence="1">Uncharacterized protein</fullName>
    </submittedName>
</protein>
<evidence type="ECO:0000313" key="1">
    <source>
        <dbReference type="EMBL" id="PYI09273.1"/>
    </source>
</evidence>